<evidence type="ECO:0000259" key="2">
    <source>
        <dbReference type="SMART" id="SM00398"/>
    </source>
</evidence>
<feature type="region of interest" description="Disordered" evidence="1">
    <location>
        <begin position="130"/>
        <end position="164"/>
    </location>
</feature>
<dbReference type="InterPro" id="IPR009071">
    <property type="entry name" value="HMG_box_dom"/>
</dbReference>
<reference evidence="3 4" key="1">
    <citation type="submission" date="2016-04" db="EMBL/GenBank/DDBJ databases">
        <title>Genome analyses suggest a sexual origin of heterokaryosis in a supposedly ancient asexual fungus.</title>
        <authorList>
            <person name="Ropars J."/>
            <person name="Sedzielewska K."/>
            <person name="Noel J."/>
            <person name="Charron P."/>
            <person name="Farinelli L."/>
            <person name="Marton T."/>
            <person name="Kruger M."/>
            <person name="Pelin A."/>
            <person name="Brachmann A."/>
            <person name="Corradi N."/>
        </authorList>
    </citation>
    <scope>NUCLEOTIDE SEQUENCE [LARGE SCALE GENOMIC DNA]</scope>
    <source>
        <strain evidence="3 4">C2</strain>
    </source>
</reference>
<dbReference type="SUPFAM" id="SSF47095">
    <property type="entry name" value="HMG-box"/>
    <property type="match status" value="1"/>
</dbReference>
<evidence type="ECO:0000313" key="4">
    <source>
        <dbReference type="Proteomes" id="UP000233469"/>
    </source>
</evidence>
<dbReference type="EMBL" id="LLXL01001839">
    <property type="protein sequence ID" value="PKK62692.1"/>
    <property type="molecule type" value="Genomic_DNA"/>
</dbReference>
<proteinExistence type="predicted"/>
<dbReference type="Proteomes" id="UP000233469">
    <property type="component" value="Unassembled WGS sequence"/>
</dbReference>
<dbReference type="AlphaFoldDB" id="A0A2N1MM39"/>
<dbReference type="OrthoDB" id="2307332at2759"/>
<gene>
    <name evidence="3" type="ORF">RhiirC2_166220</name>
</gene>
<evidence type="ECO:0000256" key="1">
    <source>
        <dbReference type="SAM" id="MobiDB-lite"/>
    </source>
</evidence>
<evidence type="ECO:0000313" key="3">
    <source>
        <dbReference type="EMBL" id="PKK62692.1"/>
    </source>
</evidence>
<dbReference type="SMART" id="SM00398">
    <property type="entry name" value="HMG"/>
    <property type="match status" value="1"/>
</dbReference>
<dbReference type="VEuPathDB" id="FungiDB:FUN_002878"/>
<accession>A0A2N1MM39</accession>
<dbReference type="VEuPathDB" id="FungiDB:RhiirFUN_024054"/>
<sequence length="284" mass="32415">MTSRACVFINSNPKVRNKLINTISCIKPKFPPNINLRELITKQTFSESSRSSGRSPNAFIIYRKAFVEAARKDGYHLPMTVVSSMASRSWDLEPGEVKEHYKKLAKEANAIRNKLVPKLNKKRRQKWNIVSFPPPTSSVTNNKTRSKKKKVEIKENPSSSTGIPPISFHIPYDICSKIEDRYSSLDDSTISPSITNSAQQQPQQVNDIDNFNNFNNFNNFINYIPQQPLNQELIIGEQIIDTFNVAVDIPIDINNDFEYDSFGFSTLFNECEEYEVYYPSILGG</sequence>
<comment type="caution">
    <text evidence="3">The sequence shown here is derived from an EMBL/GenBank/DDBJ whole genome shotgun (WGS) entry which is preliminary data.</text>
</comment>
<protein>
    <recommendedName>
        <fullName evidence="2">HMG box domain-containing protein</fullName>
    </recommendedName>
</protein>
<dbReference type="Gene3D" id="1.10.30.10">
    <property type="entry name" value="High mobility group box domain"/>
    <property type="match status" value="1"/>
</dbReference>
<reference evidence="3 4" key="2">
    <citation type="submission" date="2017-10" db="EMBL/GenBank/DDBJ databases">
        <title>Extensive intraspecific genome diversity in a model arbuscular mycorrhizal fungus.</title>
        <authorList>
            <person name="Chen E.C.H."/>
            <person name="Morin E."/>
            <person name="Baudet D."/>
            <person name="Noel J."/>
            <person name="Ndikumana S."/>
            <person name="Charron P."/>
            <person name="St-Onge C."/>
            <person name="Giorgi J."/>
            <person name="Grigoriev I.V."/>
            <person name="Roux C."/>
            <person name="Martin F.M."/>
            <person name="Corradi N."/>
        </authorList>
    </citation>
    <scope>NUCLEOTIDE SEQUENCE [LARGE SCALE GENOMIC DNA]</scope>
    <source>
        <strain evidence="3 4">C2</strain>
    </source>
</reference>
<dbReference type="InterPro" id="IPR036910">
    <property type="entry name" value="HMG_box_dom_sf"/>
</dbReference>
<name>A0A2N1MM39_9GLOM</name>
<organism evidence="3 4">
    <name type="scientific">Rhizophagus irregularis</name>
    <dbReference type="NCBI Taxonomy" id="588596"/>
    <lineage>
        <taxon>Eukaryota</taxon>
        <taxon>Fungi</taxon>
        <taxon>Fungi incertae sedis</taxon>
        <taxon>Mucoromycota</taxon>
        <taxon>Glomeromycotina</taxon>
        <taxon>Glomeromycetes</taxon>
        <taxon>Glomerales</taxon>
        <taxon>Glomeraceae</taxon>
        <taxon>Rhizophagus</taxon>
    </lineage>
</organism>
<dbReference type="Pfam" id="PF00505">
    <property type="entry name" value="HMG_box"/>
    <property type="match status" value="1"/>
</dbReference>
<dbReference type="VEuPathDB" id="FungiDB:RhiirA1_457590"/>
<feature type="domain" description="HMG box" evidence="2">
    <location>
        <begin position="51"/>
        <end position="121"/>
    </location>
</feature>